<dbReference type="Pfam" id="PF02133">
    <property type="entry name" value="Transp_cyt_pur"/>
    <property type="match status" value="1"/>
</dbReference>
<evidence type="ECO:0000256" key="3">
    <source>
        <dbReference type="ARBA" id="ARBA00022448"/>
    </source>
</evidence>
<evidence type="ECO:0000256" key="5">
    <source>
        <dbReference type="ARBA" id="ARBA00022989"/>
    </source>
</evidence>
<accession>T1AIE0</accession>
<dbReference type="Gene3D" id="1.10.4160.10">
    <property type="entry name" value="Hydantoin permease"/>
    <property type="match status" value="1"/>
</dbReference>
<feature type="transmembrane region" description="Helical" evidence="7">
    <location>
        <begin position="190"/>
        <end position="214"/>
    </location>
</feature>
<comment type="caution">
    <text evidence="8">The sequence shown here is derived from an EMBL/GenBank/DDBJ whole genome shotgun (WGS) entry which is preliminary data.</text>
</comment>
<keyword evidence="6 7" id="KW-0472">Membrane</keyword>
<feature type="transmembrane region" description="Helical" evidence="7">
    <location>
        <begin position="272"/>
        <end position="289"/>
    </location>
</feature>
<dbReference type="InterPro" id="IPR026030">
    <property type="entry name" value="Pur-cyt_permease_Fcy2/21/22"/>
</dbReference>
<feature type="transmembrane region" description="Helical" evidence="7">
    <location>
        <begin position="234"/>
        <end position="252"/>
    </location>
</feature>
<dbReference type="PANTHER" id="PTHR31806:SF1">
    <property type="entry name" value="PURINE-CYTOSINE PERMEASE FCY2-RELATED"/>
    <property type="match status" value="1"/>
</dbReference>
<reference evidence="8" key="2">
    <citation type="journal article" date="2014" name="ISME J.">
        <title>Microbial stratification in low pH oxic and suboxic macroscopic growths along an acid mine drainage.</title>
        <authorList>
            <person name="Mendez-Garcia C."/>
            <person name="Mesa V."/>
            <person name="Sprenger R.R."/>
            <person name="Richter M."/>
            <person name="Diez M.S."/>
            <person name="Solano J."/>
            <person name="Bargiela R."/>
            <person name="Golyshina O.V."/>
            <person name="Manteca A."/>
            <person name="Ramos J.L."/>
            <person name="Gallego J.R."/>
            <person name="Llorente I."/>
            <person name="Martins Dos Santos V.A."/>
            <person name="Jensen O.N."/>
            <person name="Pelaez A.I."/>
            <person name="Sanchez J."/>
            <person name="Ferrer M."/>
        </authorList>
    </citation>
    <scope>NUCLEOTIDE SEQUENCE</scope>
</reference>
<name>T1AIE0_9ZZZZ</name>
<evidence type="ECO:0000256" key="6">
    <source>
        <dbReference type="ARBA" id="ARBA00023136"/>
    </source>
</evidence>
<proteinExistence type="inferred from homology"/>
<evidence type="ECO:0000256" key="7">
    <source>
        <dbReference type="SAM" id="Phobius"/>
    </source>
</evidence>
<feature type="non-terminal residue" evidence="8">
    <location>
        <position position="299"/>
    </location>
</feature>
<feature type="transmembrane region" description="Helical" evidence="7">
    <location>
        <begin position="115"/>
        <end position="136"/>
    </location>
</feature>
<sequence>RSDRTDIFLGYINTIIALVTGTVFGGVLLALMSIMGPLFGMSQMRIGRYTFGKKGGIAMSILQWGNTLGWFTFNSIIAASALALAIGTKTYALPVAITVLLVLGLILLGHRTIYVFERIMSLVLGVLFIIILIYSIDRIGLFGNISGPITFSAVSFGWIVAFSFSYIMSWGPYASDYSKHLVSDVSRKRIFIFVLLGAGLASFFSELVGFYVGIATNSTSPNPAEPLAAFLGKYALIGLYFLFLGGLSANAINLYSNTMSIRAAGVKIDRKILALVVSGIAFVLAYIGYKSFYVSYENF</sequence>
<comment type="similarity">
    <text evidence="2">Belongs to the purine-cytosine permease (2.A.39) family.</text>
</comment>
<organism evidence="8">
    <name type="scientific">mine drainage metagenome</name>
    <dbReference type="NCBI Taxonomy" id="410659"/>
    <lineage>
        <taxon>unclassified sequences</taxon>
        <taxon>metagenomes</taxon>
        <taxon>ecological metagenomes</taxon>
    </lineage>
</organism>
<dbReference type="InterPro" id="IPR001248">
    <property type="entry name" value="Pur-cyt_permease"/>
</dbReference>
<feature type="non-terminal residue" evidence="8">
    <location>
        <position position="1"/>
    </location>
</feature>
<dbReference type="AlphaFoldDB" id="T1AIE0"/>
<feature type="transmembrane region" description="Helical" evidence="7">
    <location>
        <begin position="148"/>
        <end position="169"/>
    </location>
</feature>
<dbReference type="EMBL" id="AUZY01005021">
    <property type="protein sequence ID" value="EQD60276.1"/>
    <property type="molecule type" value="Genomic_DNA"/>
</dbReference>
<feature type="transmembrane region" description="Helical" evidence="7">
    <location>
        <begin position="91"/>
        <end position="108"/>
    </location>
</feature>
<reference evidence="8" key="1">
    <citation type="submission" date="2013-08" db="EMBL/GenBank/DDBJ databases">
        <authorList>
            <person name="Mendez C."/>
            <person name="Richter M."/>
            <person name="Ferrer M."/>
            <person name="Sanchez J."/>
        </authorList>
    </citation>
    <scope>NUCLEOTIDE SEQUENCE</scope>
</reference>
<feature type="transmembrane region" description="Helical" evidence="7">
    <location>
        <begin position="61"/>
        <end position="85"/>
    </location>
</feature>
<evidence type="ECO:0000256" key="4">
    <source>
        <dbReference type="ARBA" id="ARBA00022692"/>
    </source>
</evidence>
<evidence type="ECO:0000256" key="2">
    <source>
        <dbReference type="ARBA" id="ARBA00008974"/>
    </source>
</evidence>
<gene>
    <name evidence="8" type="ORF">B1B_07840</name>
</gene>
<evidence type="ECO:0000256" key="1">
    <source>
        <dbReference type="ARBA" id="ARBA00004141"/>
    </source>
</evidence>
<protein>
    <submittedName>
        <fullName evidence="8">Permease for cytosine/purines uracil thiamine allantoin</fullName>
    </submittedName>
</protein>
<evidence type="ECO:0000313" key="8">
    <source>
        <dbReference type="EMBL" id="EQD60276.1"/>
    </source>
</evidence>
<dbReference type="GO" id="GO:0022857">
    <property type="term" value="F:transmembrane transporter activity"/>
    <property type="evidence" value="ECO:0007669"/>
    <property type="project" value="InterPro"/>
</dbReference>
<comment type="subcellular location">
    <subcellularLocation>
        <location evidence="1">Membrane</location>
        <topology evidence="1">Multi-pass membrane protein</topology>
    </subcellularLocation>
</comment>
<keyword evidence="3" id="KW-0813">Transport</keyword>
<feature type="transmembrane region" description="Helical" evidence="7">
    <location>
        <begin position="12"/>
        <end position="40"/>
    </location>
</feature>
<dbReference type="GO" id="GO:0005886">
    <property type="term" value="C:plasma membrane"/>
    <property type="evidence" value="ECO:0007669"/>
    <property type="project" value="TreeGrafter"/>
</dbReference>
<dbReference type="PANTHER" id="PTHR31806">
    <property type="entry name" value="PURINE-CYTOSINE PERMEASE FCY2-RELATED"/>
    <property type="match status" value="1"/>
</dbReference>
<keyword evidence="5 7" id="KW-1133">Transmembrane helix</keyword>
<keyword evidence="4 7" id="KW-0812">Transmembrane</keyword>